<reference evidence="1 2" key="1">
    <citation type="submission" date="2017-10" db="EMBL/GenBank/DDBJ databases">
        <authorList>
            <person name="Jakob F."/>
        </authorList>
    </citation>
    <scope>NUCLEOTIDE SEQUENCE [LARGE SCALE GENOMIC DNA]</scope>
    <source>
        <strain evidence="1 2">TMW 2.1889</strain>
    </source>
</reference>
<evidence type="ECO:0000313" key="1">
    <source>
        <dbReference type="EMBL" id="MBA5726942.1"/>
    </source>
</evidence>
<keyword evidence="2" id="KW-1185">Reference proteome</keyword>
<dbReference type="Proteomes" id="UP000765338">
    <property type="component" value="Unassembled WGS sequence"/>
</dbReference>
<protein>
    <submittedName>
        <fullName evidence="1">Uncharacterized protein</fullName>
    </submittedName>
</protein>
<evidence type="ECO:0000313" key="2">
    <source>
        <dbReference type="Proteomes" id="UP000765338"/>
    </source>
</evidence>
<proteinExistence type="predicted"/>
<accession>A0ABR5ZRT9</accession>
<gene>
    <name evidence="1" type="ORF">CPA56_02890</name>
</gene>
<organism evidence="1 2">
    <name type="scientific">Bombella mellum</name>
    <dbReference type="NCBI Taxonomy" id="2039288"/>
    <lineage>
        <taxon>Bacteria</taxon>
        <taxon>Pseudomonadati</taxon>
        <taxon>Pseudomonadota</taxon>
        <taxon>Alphaproteobacteria</taxon>
        <taxon>Acetobacterales</taxon>
        <taxon>Acetobacteraceae</taxon>
        <taxon>Bombella</taxon>
    </lineage>
</organism>
<sequence length="77" mass="8444">MLENAGRRSASIFPPGIMERAEYQKMRAEEIAGLKAEVRSSLAEADELEKCSFCATVAALEHNACVAMRRLIEMGAL</sequence>
<comment type="caution">
    <text evidence="1">The sequence shown here is derived from an EMBL/GenBank/DDBJ whole genome shotgun (WGS) entry which is preliminary data.</text>
</comment>
<name>A0ABR5ZRT9_9PROT</name>
<dbReference type="EMBL" id="PDLY01000001">
    <property type="protein sequence ID" value="MBA5726942.1"/>
    <property type="molecule type" value="Genomic_DNA"/>
</dbReference>